<dbReference type="EMBL" id="LT629772">
    <property type="protein sequence ID" value="SDR95164.1"/>
    <property type="molecule type" value="Genomic_DNA"/>
</dbReference>
<dbReference type="Pfam" id="PF03861">
    <property type="entry name" value="ANTAR"/>
    <property type="match status" value="1"/>
</dbReference>
<keyword evidence="7" id="KW-1185">Reference proteome</keyword>
<dbReference type="InterPro" id="IPR029016">
    <property type="entry name" value="GAF-like_dom_sf"/>
</dbReference>
<evidence type="ECO:0000313" key="7">
    <source>
        <dbReference type="Proteomes" id="UP000199103"/>
    </source>
</evidence>
<dbReference type="RefSeq" id="WP_157683155.1">
    <property type="nucleotide sequence ID" value="NZ_LT629772.1"/>
</dbReference>
<dbReference type="PIRSF" id="PIRSF036625">
    <property type="entry name" value="GAF_ANTAR"/>
    <property type="match status" value="1"/>
</dbReference>
<reference evidence="6 7" key="1">
    <citation type="submission" date="2016-10" db="EMBL/GenBank/DDBJ databases">
        <authorList>
            <person name="de Groot N.N."/>
        </authorList>
    </citation>
    <scope>NUCLEOTIDE SEQUENCE [LARGE SCALE GENOMIC DNA]</scope>
    <source>
        <strain evidence="6 7">DSM 21800</strain>
    </source>
</reference>
<dbReference type="STRING" id="630515.SAMN04489812_0418"/>
<dbReference type="PROSITE" id="PS50921">
    <property type="entry name" value="ANTAR"/>
    <property type="match status" value="1"/>
</dbReference>
<dbReference type="SMART" id="SM00065">
    <property type="entry name" value="GAF"/>
    <property type="match status" value="1"/>
</dbReference>
<name>A0A1H1N861_9ACTN</name>
<dbReference type="InterPro" id="IPR005561">
    <property type="entry name" value="ANTAR"/>
</dbReference>
<keyword evidence="2" id="KW-0418">Kinase</keyword>
<dbReference type="Gene3D" id="1.10.10.10">
    <property type="entry name" value="Winged helix-like DNA-binding domain superfamily/Winged helix DNA-binding domain"/>
    <property type="match status" value="1"/>
</dbReference>
<dbReference type="OrthoDB" id="3688893at2"/>
<keyword evidence="4" id="KW-0804">Transcription</keyword>
<evidence type="ECO:0000259" key="5">
    <source>
        <dbReference type="PROSITE" id="PS50921"/>
    </source>
</evidence>
<dbReference type="GO" id="GO:0003723">
    <property type="term" value="F:RNA binding"/>
    <property type="evidence" value="ECO:0007669"/>
    <property type="project" value="InterPro"/>
</dbReference>
<evidence type="ECO:0000256" key="1">
    <source>
        <dbReference type="ARBA" id="ARBA00022679"/>
    </source>
</evidence>
<organism evidence="6 7">
    <name type="scientific">Microlunatus soli</name>
    <dbReference type="NCBI Taxonomy" id="630515"/>
    <lineage>
        <taxon>Bacteria</taxon>
        <taxon>Bacillati</taxon>
        <taxon>Actinomycetota</taxon>
        <taxon>Actinomycetes</taxon>
        <taxon>Propionibacteriales</taxon>
        <taxon>Propionibacteriaceae</taxon>
        <taxon>Microlunatus</taxon>
    </lineage>
</organism>
<evidence type="ECO:0000256" key="3">
    <source>
        <dbReference type="ARBA" id="ARBA00023015"/>
    </source>
</evidence>
<gene>
    <name evidence="6" type="ORF">SAMN04489812_0418</name>
</gene>
<accession>A0A1H1N861</accession>
<keyword evidence="3" id="KW-0805">Transcription regulation</keyword>
<dbReference type="SMART" id="SM01012">
    <property type="entry name" value="ANTAR"/>
    <property type="match status" value="1"/>
</dbReference>
<feature type="domain" description="ANTAR" evidence="5">
    <location>
        <begin position="164"/>
        <end position="225"/>
    </location>
</feature>
<proteinExistence type="predicted"/>
<evidence type="ECO:0000256" key="2">
    <source>
        <dbReference type="ARBA" id="ARBA00022777"/>
    </source>
</evidence>
<dbReference type="Pfam" id="PF13185">
    <property type="entry name" value="GAF_2"/>
    <property type="match status" value="1"/>
</dbReference>
<dbReference type="InterPro" id="IPR012074">
    <property type="entry name" value="GAF_ANTAR"/>
</dbReference>
<dbReference type="Gene3D" id="3.30.450.40">
    <property type="match status" value="1"/>
</dbReference>
<dbReference type="SUPFAM" id="SSF52172">
    <property type="entry name" value="CheY-like"/>
    <property type="match status" value="1"/>
</dbReference>
<dbReference type="InterPro" id="IPR036388">
    <property type="entry name" value="WH-like_DNA-bd_sf"/>
</dbReference>
<dbReference type="InterPro" id="IPR011006">
    <property type="entry name" value="CheY-like_superfamily"/>
</dbReference>
<keyword evidence="1" id="KW-0808">Transferase</keyword>
<protein>
    <submittedName>
        <fullName evidence="6">GAF domain-containing protein</fullName>
    </submittedName>
</protein>
<dbReference type="AlphaFoldDB" id="A0A1H1N861"/>
<dbReference type="GO" id="GO:0016301">
    <property type="term" value="F:kinase activity"/>
    <property type="evidence" value="ECO:0007669"/>
    <property type="project" value="UniProtKB-KW"/>
</dbReference>
<dbReference type="InterPro" id="IPR003018">
    <property type="entry name" value="GAF"/>
</dbReference>
<evidence type="ECO:0000256" key="4">
    <source>
        <dbReference type="ARBA" id="ARBA00023163"/>
    </source>
</evidence>
<dbReference type="Proteomes" id="UP000199103">
    <property type="component" value="Chromosome I"/>
</dbReference>
<sequence>MTFQEFSLSQADDFAQLAAQLLAEQQEQPTLARIVTSAVQTVDACDYCSISLHDTDGNLTVPASTGPIAEQAMTLHNDLNEGPGLDTTPALGILNIDDVAGDHRWSQWGPTAAGLGVGSMLGIHLETARPTPTATLNLFAEKPHAFDATDLAVAGIFARLAATAINTARHEEGLRAAALSRQTIGIAQGLLMQRFGLTIDQSFELLRRYSADRNIKLRVLAERLADTGGIPTVGNASDSLEQAFGLRPPDRDPA</sequence>
<dbReference type="SUPFAM" id="SSF55781">
    <property type="entry name" value="GAF domain-like"/>
    <property type="match status" value="1"/>
</dbReference>
<evidence type="ECO:0000313" key="6">
    <source>
        <dbReference type="EMBL" id="SDR95164.1"/>
    </source>
</evidence>